<name>A0A179BBR1_RHILE</name>
<keyword evidence="1" id="KW-0732">Signal</keyword>
<reference evidence="2" key="1">
    <citation type="submission" date="2016-04" db="EMBL/GenBank/DDBJ databases">
        <title>Fast-growing isolate from the root nodules of Vavilovia formosa.</title>
        <authorList>
            <person name="Kimeklis A."/>
            <person name="Safronova V."/>
            <person name="Belimov A."/>
            <person name="Andronov E."/>
        </authorList>
    </citation>
    <scope>NUCLEOTIDE SEQUENCE [LARGE SCALE GENOMIC DNA]</scope>
    <source>
        <strain evidence="2">Vaf-46</strain>
    </source>
</reference>
<dbReference type="EMBL" id="LWBS01000450">
    <property type="protein sequence ID" value="OAP88765.1"/>
    <property type="molecule type" value="Genomic_DNA"/>
</dbReference>
<evidence type="ECO:0000256" key="1">
    <source>
        <dbReference type="SAM" id="SignalP"/>
    </source>
</evidence>
<feature type="signal peptide" evidence="1">
    <location>
        <begin position="1"/>
        <end position="29"/>
    </location>
</feature>
<comment type="caution">
    <text evidence="2">The sequence shown here is derived from an EMBL/GenBank/DDBJ whole genome shotgun (WGS) entry which is preliminary data.</text>
</comment>
<protein>
    <submittedName>
        <fullName evidence="2">Uncharacterized protein</fullName>
    </submittedName>
</protein>
<sequence>MIHPSIRVLSVAITCILPLAGISVSRAQAAEPFEQFPMVITCEYKGLHQAFYFTRLDADGMATYINPSKLAGTISVGGTAKALGEPIGGSCLGKTLKELRASGQARDLKP</sequence>
<feature type="chain" id="PRO_5008099226" evidence="1">
    <location>
        <begin position="30"/>
        <end position="110"/>
    </location>
</feature>
<dbReference type="AlphaFoldDB" id="A0A179BBR1"/>
<accession>A0A179BBR1</accession>
<proteinExistence type="predicted"/>
<gene>
    <name evidence="2" type="ORF">A4U53_08350</name>
</gene>
<dbReference type="RefSeq" id="WP_064250879.1">
    <property type="nucleotide sequence ID" value="NZ_JAAXDD010000002.1"/>
</dbReference>
<evidence type="ECO:0000313" key="2">
    <source>
        <dbReference type="EMBL" id="OAP88765.1"/>
    </source>
</evidence>
<organism evidence="2">
    <name type="scientific">Rhizobium leguminosarum</name>
    <dbReference type="NCBI Taxonomy" id="384"/>
    <lineage>
        <taxon>Bacteria</taxon>
        <taxon>Pseudomonadati</taxon>
        <taxon>Pseudomonadota</taxon>
        <taxon>Alphaproteobacteria</taxon>
        <taxon>Hyphomicrobiales</taxon>
        <taxon>Rhizobiaceae</taxon>
        <taxon>Rhizobium/Agrobacterium group</taxon>
        <taxon>Rhizobium</taxon>
    </lineage>
</organism>